<proteinExistence type="predicted"/>
<dbReference type="Pfam" id="PF00505">
    <property type="entry name" value="HMG_box"/>
    <property type="match status" value="1"/>
</dbReference>
<feature type="domain" description="HMG box" evidence="1">
    <location>
        <begin position="5"/>
        <end position="49"/>
    </location>
</feature>
<accession>A0A6C0BKZ4</accession>
<dbReference type="Gene3D" id="1.10.30.10">
    <property type="entry name" value="High mobility group box domain"/>
    <property type="match status" value="1"/>
</dbReference>
<evidence type="ECO:0000259" key="1">
    <source>
        <dbReference type="Pfam" id="PF00505"/>
    </source>
</evidence>
<evidence type="ECO:0000313" key="2">
    <source>
        <dbReference type="EMBL" id="QHS92239.1"/>
    </source>
</evidence>
<dbReference type="CDD" id="cd00084">
    <property type="entry name" value="HMG-box_SF"/>
    <property type="match status" value="1"/>
</dbReference>
<reference evidence="2" key="1">
    <citation type="journal article" date="2020" name="Nature">
        <title>Giant virus diversity and host interactions through global metagenomics.</title>
        <authorList>
            <person name="Schulz F."/>
            <person name="Roux S."/>
            <person name="Paez-Espino D."/>
            <person name="Jungbluth S."/>
            <person name="Walsh D.A."/>
            <person name="Denef V.J."/>
            <person name="McMahon K.D."/>
            <person name="Konstantinidis K.T."/>
            <person name="Eloe-Fadrosh E.A."/>
            <person name="Kyrpides N.C."/>
            <person name="Woyke T."/>
        </authorList>
    </citation>
    <scope>NUCLEOTIDE SEQUENCE</scope>
    <source>
        <strain evidence="2">GVMAG-M-3300014204-73</strain>
    </source>
</reference>
<organism evidence="2">
    <name type="scientific">viral metagenome</name>
    <dbReference type="NCBI Taxonomy" id="1070528"/>
    <lineage>
        <taxon>unclassified sequences</taxon>
        <taxon>metagenomes</taxon>
        <taxon>organismal metagenomes</taxon>
    </lineage>
</organism>
<name>A0A6C0BKZ4_9ZZZZ</name>
<dbReference type="InterPro" id="IPR009071">
    <property type="entry name" value="HMG_box_dom"/>
</dbReference>
<dbReference type="SUPFAM" id="SSF47095">
    <property type="entry name" value="HMG-box"/>
    <property type="match status" value="1"/>
</dbReference>
<dbReference type="AlphaFoldDB" id="A0A6C0BKZ4"/>
<dbReference type="EMBL" id="MN739177">
    <property type="protein sequence ID" value="QHS92239.1"/>
    <property type="molecule type" value="Genomic_DNA"/>
</dbReference>
<protein>
    <recommendedName>
        <fullName evidence="1">HMG box domain-containing protein</fullName>
    </recommendedName>
</protein>
<sequence length="130" mass="14676">MAPKLTAYLVFMQEQMNVLKGCGLSGKQMMKKIGNKWTSMTDVEKMKYGVEPSPPSPVLQKKIIVSKIVVETVVSQVVEEEALTAATGHFKMPIKRDGTIDHRYKYPQVTKKDGTRDMRTTLTSKRMILV</sequence>
<dbReference type="InterPro" id="IPR036910">
    <property type="entry name" value="HMG_box_dom_sf"/>
</dbReference>